<proteinExistence type="predicted"/>
<accession>A0ABT9PLN0</accession>
<dbReference type="RefSeq" id="WP_306829909.1">
    <property type="nucleotide sequence ID" value="NZ_JAUSRF010000001.1"/>
</dbReference>
<name>A0ABT9PLN0_9HYPH</name>
<dbReference type="EMBL" id="JAUSRF010000001">
    <property type="protein sequence ID" value="MDP9835357.1"/>
    <property type="molecule type" value="Genomic_DNA"/>
</dbReference>
<protein>
    <submittedName>
        <fullName evidence="1">Uncharacterized protein</fullName>
    </submittedName>
</protein>
<comment type="caution">
    <text evidence="1">The sequence shown here is derived from an EMBL/GenBank/DDBJ whole genome shotgun (WGS) entry which is preliminary data.</text>
</comment>
<reference evidence="1 2" key="1">
    <citation type="submission" date="2023-07" db="EMBL/GenBank/DDBJ databases">
        <title>Sorghum-associated microbial communities from plants grown in Nebraska, USA.</title>
        <authorList>
            <person name="Schachtman D."/>
        </authorList>
    </citation>
    <scope>NUCLEOTIDE SEQUENCE [LARGE SCALE GENOMIC DNA]</scope>
    <source>
        <strain evidence="1 2">DS1307</strain>
    </source>
</reference>
<sequence>MSFSLFLALGAAQAEANSGFCSTSLRDFQLDPAIMGEGFTVDYMDDGAAQISCVDCQDIRTISIFIGAGDDREQGLRDGTLTSESLTKNCQKNGPDCTAKTFVEGPSIGYVLDNKVLAKAQRKYVLYNGGKVLTLRATATEADRAKVSANADAVFQSLLPKLHCGA</sequence>
<evidence type="ECO:0000313" key="1">
    <source>
        <dbReference type="EMBL" id="MDP9835357.1"/>
    </source>
</evidence>
<gene>
    <name evidence="1" type="ORF">J2T09_000098</name>
</gene>
<dbReference type="Proteomes" id="UP001241472">
    <property type="component" value="Unassembled WGS sequence"/>
</dbReference>
<evidence type="ECO:0000313" key="2">
    <source>
        <dbReference type="Proteomes" id="UP001241472"/>
    </source>
</evidence>
<keyword evidence="2" id="KW-1185">Reference proteome</keyword>
<organism evidence="1 2">
    <name type="scientific">Neorhizobium huautlense</name>
    <dbReference type="NCBI Taxonomy" id="67774"/>
    <lineage>
        <taxon>Bacteria</taxon>
        <taxon>Pseudomonadati</taxon>
        <taxon>Pseudomonadota</taxon>
        <taxon>Alphaproteobacteria</taxon>
        <taxon>Hyphomicrobiales</taxon>
        <taxon>Rhizobiaceae</taxon>
        <taxon>Rhizobium/Agrobacterium group</taxon>
        <taxon>Neorhizobium</taxon>
    </lineage>
</organism>